<dbReference type="InterPro" id="IPR027434">
    <property type="entry name" value="Homing_endonucl"/>
</dbReference>
<dbReference type="Pfam" id="PF14528">
    <property type="entry name" value="LAGLIDADG_3"/>
    <property type="match status" value="1"/>
</dbReference>
<organism evidence="2 3">
    <name type="scientific">Candidatus Kaiserbacteria bacterium RIFCSPHIGHO2_02_FULL_55_17</name>
    <dbReference type="NCBI Taxonomy" id="1798496"/>
    <lineage>
        <taxon>Bacteria</taxon>
        <taxon>Candidatus Kaiseribacteriota</taxon>
    </lineage>
</organism>
<reference evidence="2 3" key="1">
    <citation type="journal article" date="2016" name="Nat. Commun.">
        <title>Thousands of microbial genomes shed light on interconnected biogeochemical processes in an aquifer system.</title>
        <authorList>
            <person name="Anantharaman K."/>
            <person name="Brown C.T."/>
            <person name="Hug L.A."/>
            <person name="Sharon I."/>
            <person name="Castelle C.J."/>
            <person name="Probst A.J."/>
            <person name="Thomas B.C."/>
            <person name="Singh A."/>
            <person name="Wilkins M.J."/>
            <person name="Karaoz U."/>
            <person name="Brodie E.L."/>
            <person name="Williams K.H."/>
            <person name="Hubbard S.S."/>
            <person name="Banfield J.F."/>
        </authorList>
    </citation>
    <scope>NUCLEOTIDE SEQUENCE [LARGE SCALE GENOMIC DNA]</scope>
</reference>
<dbReference type="Gene3D" id="3.10.28.10">
    <property type="entry name" value="Homing endonucleases"/>
    <property type="match status" value="1"/>
</dbReference>
<accession>A0A1F6DUE5</accession>
<dbReference type="AlphaFoldDB" id="A0A1F6DUE5"/>
<protein>
    <recommendedName>
        <fullName evidence="1">Homing endonuclease LAGLIDADG domain-containing protein</fullName>
    </recommendedName>
</protein>
<dbReference type="EMBL" id="MFLJ01000002">
    <property type="protein sequence ID" value="OGG65054.1"/>
    <property type="molecule type" value="Genomic_DNA"/>
</dbReference>
<dbReference type="Proteomes" id="UP000177232">
    <property type="component" value="Unassembled WGS sequence"/>
</dbReference>
<evidence type="ECO:0000259" key="1">
    <source>
        <dbReference type="Pfam" id="PF14528"/>
    </source>
</evidence>
<evidence type="ECO:0000313" key="3">
    <source>
        <dbReference type="Proteomes" id="UP000177232"/>
    </source>
</evidence>
<sequence length="273" mass="31283">MSTTITKAFLMDAYVRKSLSTWAIEKKFGIPRSRVYSLLKRYDIMPRTIVQSHVRYARADFSGDLCDKAYLIGFAIGDLRVRKHNGPQSGTISIGCGSTKPAQIRLITNLFSKYGRVWKGKPDKRGAINIEAFVNTTFSFLLPGICDYHWCIKHKKHFFAFLGGFTDAEGSFFISNNQAFVSWGNYDSKILRFIKTGLEKFGISTPKIYTDSLKGLVGSHGYARNENYHHLSCVRKEVVWTLLKELDPFLLHEDKRVKMTCLRKNLIMRRTQS</sequence>
<dbReference type="GO" id="GO:0004519">
    <property type="term" value="F:endonuclease activity"/>
    <property type="evidence" value="ECO:0007669"/>
    <property type="project" value="InterPro"/>
</dbReference>
<comment type="caution">
    <text evidence="2">The sequence shown here is derived from an EMBL/GenBank/DDBJ whole genome shotgun (WGS) entry which is preliminary data.</text>
</comment>
<feature type="domain" description="Homing endonuclease LAGLIDADG" evidence="1">
    <location>
        <begin position="160"/>
        <end position="244"/>
    </location>
</feature>
<gene>
    <name evidence="2" type="ORF">A3C94_03160</name>
</gene>
<dbReference type="STRING" id="1798496.A3C94_03160"/>
<dbReference type="InterPro" id="IPR004860">
    <property type="entry name" value="LAGLIDADG_dom"/>
</dbReference>
<dbReference type="SUPFAM" id="SSF55608">
    <property type="entry name" value="Homing endonucleases"/>
    <property type="match status" value="1"/>
</dbReference>
<proteinExistence type="predicted"/>
<name>A0A1F6DUE5_9BACT</name>
<evidence type="ECO:0000313" key="2">
    <source>
        <dbReference type="EMBL" id="OGG65054.1"/>
    </source>
</evidence>